<dbReference type="PANTHER" id="PTHR10353:SF85">
    <property type="entry name" value="ARYL-PHOSPHO-BETA-D-GLUCOSIDASE BGLA"/>
    <property type="match status" value="1"/>
</dbReference>
<evidence type="ECO:0000256" key="2">
    <source>
        <dbReference type="ARBA" id="ARBA00022801"/>
    </source>
</evidence>
<dbReference type="PANTHER" id="PTHR10353">
    <property type="entry name" value="GLYCOSYL HYDROLASE"/>
    <property type="match status" value="1"/>
</dbReference>
<reference evidence="5 6" key="1">
    <citation type="submission" date="2019-12" db="EMBL/GenBank/DDBJ databases">
        <title>Complete genome sequence of Leuconostoc lactis strain AVN1 provides insights into metabolic potential.</title>
        <authorList>
            <person name="Besrour N."/>
            <person name="Najjari A."/>
            <person name="Fhoula I."/>
            <person name="Jaballah S."/>
            <person name="Klibi N."/>
            <person name="Ouzari H.I."/>
        </authorList>
    </citation>
    <scope>NUCLEOTIDE SEQUENCE [LARGE SCALE GENOMIC DNA]</scope>
    <source>
        <strain evidence="5 6">AVN1</strain>
    </source>
</reference>
<dbReference type="NCBIfam" id="NF007154">
    <property type="entry name" value="PRK09589.1"/>
    <property type="match status" value="1"/>
</dbReference>
<proteinExistence type="inferred from homology"/>
<dbReference type="InterPro" id="IPR001360">
    <property type="entry name" value="Glyco_hydro_1"/>
</dbReference>
<dbReference type="PRINTS" id="PR00131">
    <property type="entry name" value="GLHYDRLASE1"/>
</dbReference>
<dbReference type="EC" id="3.2.1.86" evidence="5"/>
<evidence type="ECO:0000256" key="3">
    <source>
        <dbReference type="ARBA" id="ARBA00023295"/>
    </source>
</evidence>
<protein>
    <submittedName>
        <fullName evidence="5">6-phospho-beta-glucosidase</fullName>
        <ecNumber evidence="5">3.2.1.86</ecNumber>
    </submittedName>
</protein>
<dbReference type="Gene3D" id="3.20.20.80">
    <property type="entry name" value="Glycosidases"/>
    <property type="match status" value="1"/>
</dbReference>
<dbReference type="GO" id="GO:0016052">
    <property type="term" value="P:carbohydrate catabolic process"/>
    <property type="evidence" value="ECO:0007669"/>
    <property type="project" value="TreeGrafter"/>
</dbReference>
<gene>
    <name evidence="5" type="ORF">GQS40_13770</name>
</gene>
<evidence type="ECO:0000313" key="5">
    <source>
        <dbReference type="EMBL" id="MWN21824.1"/>
    </source>
</evidence>
<dbReference type="SUPFAM" id="SSF51445">
    <property type="entry name" value="(Trans)glycosidases"/>
    <property type="match status" value="1"/>
</dbReference>
<sequence>MPKKGLQLPEDFLWGGAIAAHQAEGYWDADGKGVSIADVLTAGSHEQPRGITDGVIPGKNYPNHHGIYFYKTYKEDLALMAEMGFKAFRTSIAWTRIFPNGDDAEPNEAGLAFYDDLFDTMHALGIEPVITLQHFEMPYHLVTAYGGWENRQVIDYFEKYVRVVFERYKDKVTYWITHNEISNQANQAEKSSLSEFLVWTNSGLKFTPEMTVDERQAAMYQAAHNELVASARAVRIGHDINPNFKIGAMLNVGTLYSASTKPADQLAVQKARQQRDWFSDVHIRGAYPHELEQLFARTGWRADVTAQDFEDLAAGTVDYLSISYYASSVIRAKSDTDAELDAATQWETVPNTEIKASDWGWAIDPQGLRYALNEINDLYPGLPIMIVENGFGAYDQLDTTTDEPTVHDDYRIAYLGAHIAEVEKAVVNDGIPVIGYLSWGPIDIVSAGTGEMKKRYGYIYVDLDDFGEGSAKRYKKDSFHWYQQVIASRGENL</sequence>
<dbReference type="FunFam" id="3.20.20.80:FF:000004">
    <property type="entry name" value="Beta-glucosidase 6-phospho-beta-glucosidase"/>
    <property type="match status" value="1"/>
</dbReference>
<evidence type="ECO:0000256" key="1">
    <source>
        <dbReference type="ARBA" id="ARBA00010838"/>
    </source>
</evidence>
<dbReference type="InterPro" id="IPR017853">
    <property type="entry name" value="GH"/>
</dbReference>
<evidence type="ECO:0000256" key="4">
    <source>
        <dbReference type="RuleBase" id="RU003690"/>
    </source>
</evidence>
<accession>A0A6L7AC20</accession>
<dbReference type="RefSeq" id="WP_029510066.1">
    <property type="nucleotide sequence ID" value="NZ_DAITWI010000006.1"/>
</dbReference>
<comment type="similarity">
    <text evidence="1 4">Belongs to the glycosyl hydrolase 1 family.</text>
</comment>
<dbReference type="EMBL" id="WSZI01000021">
    <property type="protein sequence ID" value="MWN21824.1"/>
    <property type="molecule type" value="Genomic_DNA"/>
</dbReference>
<dbReference type="GO" id="GO:0008706">
    <property type="term" value="F:6-phospho-beta-glucosidase activity"/>
    <property type="evidence" value="ECO:0007669"/>
    <property type="project" value="UniProtKB-EC"/>
</dbReference>
<keyword evidence="2 5" id="KW-0378">Hydrolase</keyword>
<keyword evidence="3 5" id="KW-0326">Glycosidase</keyword>
<comment type="caution">
    <text evidence="5">The sequence shown here is derived from an EMBL/GenBank/DDBJ whole genome shotgun (WGS) entry which is preliminary data.</text>
</comment>
<name>A0A6L7AC20_LEULA</name>
<organism evidence="5 6">
    <name type="scientific">Leuconostoc lactis</name>
    <dbReference type="NCBI Taxonomy" id="1246"/>
    <lineage>
        <taxon>Bacteria</taxon>
        <taxon>Bacillati</taxon>
        <taxon>Bacillota</taxon>
        <taxon>Bacilli</taxon>
        <taxon>Lactobacillales</taxon>
        <taxon>Lactobacillaceae</taxon>
        <taxon>Leuconostoc</taxon>
    </lineage>
</organism>
<dbReference type="Pfam" id="PF00232">
    <property type="entry name" value="Glyco_hydro_1"/>
    <property type="match status" value="1"/>
</dbReference>
<dbReference type="AlphaFoldDB" id="A0A6L7AC20"/>
<evidence type="ECO:0000313" key="6">
    <source>
        <dbReference type="Proteomes" id="UP000478636"/>
    </source>
</evidence>
<dbReference type="GO" id="GO:0005829">
    <property type="term" value="C:cytosol"/>
    <property type="evidence" value="ECO:0007669"/>
    <property type="project" value="TreeGrafter"/>
</dbReference>
<dbReference type="Proteomes" id="UP000478636">
    <property type="component" value="Unassembled WGS sequence"/>
</dbReference>